<feature type="domain" description="PKS/mFAS DH" evidence="6">
    <location>
        <begin position="872"/>
        <end position="1158"/>
    </location>
</feature>
<dbReference type="SMART" id="SM00826">
    <property type="entry name" value="PKS_DH"/>
    <property type="match status" value="1"/>
</dbReference>
<dbReference type="PROSITE" id="PS52004">
    <property type="entry name" value="KS3_2"/>
    <property type="match status" value="1"/>
</dbReference>
<dbReference type="PANTHER" id="PTHR43775">
    <property type="entry name" value="FATTY ACID SYNTHASE"/>
    <property type="match status" value="1"/>
</dbReference>
<dbReference type="InterPro" id="IPR014043">
    <property type="entry name" value="Acyl_transferase_dom"/>
</dbReference>
<feature type="active site" description="Proton acceptor; for dehydratase activity" evidence="4">
    <location>
        <position position="904"/>
    </location>
</feature>
<protein>
    <recommendedName>
        <fullName evidence="9">Polyketide synthase</fullName>
    </recommendedName>
</protein>
<dbReference type="GO" id="GO:0044550">
    <property type="term" value="P:secondary metabolite biosynthetic process"/>
    <property type="evidence" value="ECO:0007669"/>
    <property type="project" value="TreeGrafter"/>
</dbReference>
<dbReference type="SUPFAM" id="SSF51735">
    <property type="entry name" value="NAD(P)-binding Rossmann-fold domains"/>
    <property type="match status" value="2"/>
</dbReference>
<evidence type="ECO:0000256" key="1">
    <source>
        <dbReference type="ARBA" id="ARBA00022450"/>
    </source>
</evidence>
<dbReference type="Proteomes" id="UP000772434">
    <property type="component" value="Unassembled WGS sequence"/>
</dbReference>
<dbReference type="SUPFAM" id="SSF55048">
    <property type="entry name" value="Probable ACP-binding domain of malonyl-CoA ACP transacylase"/>
    <property type="match status" value="1"/>
</dbReference>
<evidence type="ECO:0008006" key="9">
    <source>
        <dbReference type="Google" id="ProtNLM"/>
    </source>
</evidence>
<evidence type="ECO:0000313" key="7">
    <source>
        <dbReference type="EMBL" id="KAF9047970.1"/>
    </source>
</evidence>
<dbReference type="PROSITE" id="PS52019">
    <property type="entry name" value="PKS_MFAS_DH"/>
    <property type="match status" value="1"/>
</dbReference>
<dbReference type="SUPFAM" id="SSF53901">
    <property type="entry name" value="Thiolase-like"/>
    <property type="match status" value="1"/>
</dbReference>
<dbReference type="InterPro" id="IPR036291">
    <property type="entry name" value="NAD(P)-bd_dom_sf"/>
</dbReference>
<dbReference type="SMART" id="SM00822">
    <property type="entry name" value="PKS_KR"/>
    <property type="match status" value="1"/>
</dbReference>
<accession>A0A9P5P3L5</accession>
<dbReference type="InterPro" id="IPR057326">
    <property type="entry name" value="KR_dom"/>
</dbReference>
<dbReference type="InterPro" id="IPR014030">
    <property type="entry name" value="Ketoacyl_synth_N"/>
</dbReference>
<dbReference type="Gene3D" id="3.40.47.10">
    <property type="match status" value="1"/>
</dbReference>
<dbReference type="Pfam" id="PF02801">
    <property type="entry name" value="Ketoacyl-synt_C"/>
    <property type="match status" value="1"/>
</dbReference>
<name>A0A9P5P3L5_9AGAR</name>
<dbReference type="OrthoDB" id="329835at2759"/>
<dbReference type="EMBL" id="JADNRY010000494">
    <property type="protein sequence ID" value="KAF9047970.1"/>
    <property type="molecule type" value="Genomic_DNA"/>
</dbReference>
<dbReference type="Pfam" id="PF08659">
    <property type="entry name" value="KR"/>
    <property type="match status" value="1"/>
</dbReference>
<dbReference type="Pfam" id="PF07993">
    <property type="entry name" value="NAD_binding_4"/>
    <property type="match status" value="1"/>
</dbReference>
<dbReference type="InterPro" id="IPR020807">
    <property type="entry name" value="PKS_DH"/>
</dbReference>
<dbReference type="InterPro" id="IPR049551">
    <property type="entry name" value="PKS_DH_C"/>
</dbReference>
<organism evidence="7 8">
    <name type="scientific">Rhodocollybia butyracea</name>
    <dbReference type="NCBI Taxonomy" id="206335"/>
    <lineage>
        <taxon>Eukaryota</taxon>
        <taxon>Fungi</taxon>
        <taxon>Dikarya</taxon>
        <taxon>Basidiomycota</taxon>
        <taxon>Agaricomycotina</taxon>
        <taxon>Agaricomycetes</taxon>
        <taxon>Agaricomycetidae</taxon>
        <taxon>Agaricales</taxon>
        <taxon>Marasmiineae</taxon>
        <taxon>Omphalotaceae</taxon>
        <taxon>Rhodocollybia</taxon>
    </lineage>
</organism>
<keyword evidence="1" id="KW-0596">Phosphopantetheine</keyword>
<dbReference type="SMART" id="SM00827">
    <property type="entry name" value="PKS_AT"/>
    <property type="match status" value="1"/>
</dbReference>
<reference evidence="7" key="1">
    <citation type="submission" date="2020-11" db="EMBL/GenBank/DDBJ databases">
        <authorList>
            <consortium name="DOE Joint Genome Institute"/>
            <person name="Ahrendt S."/>
            <person name="Riley R."/>
            <person name="Andreopoulos W."/>
            <person name="Labutti K."/>
            <person name="Pangilinan J."/>
            <person name="Ruiz-Duenas F.J."/>
            <person name="Barrasa J.M."/>
            <person name="Sanchez-Garcia M."/>
            <person name="Camarero S."/>
            <person name="Miyauchi S."/>
            <person name="Serrano A."/>
            <person name="Linde D."/>
            <person name="Babiker R."/>
            <person name="Drula E."/>
            <person name="Ayuso-Fernandez I."/>
            <person name="Pacheco R."/>
            <person name="Padilla G."/>
            <person name="Ferreira P."/>
            <person name="Barriuso J."/>
            <person name="Kellner H."/>
            <person name="Castanera R."/>
            <person name="Alfaro M."/>
            <person name="Ramirez L."/>
            <person name="Pisabarro A.G."/>
            <person name="Kuo A."/>
            <person name="Tritt A."/>
            <person name="Lipzen A."/>
            <person name="He G."/>
            <person name="Yan M."/>
            <person name="Ng V."/>
            <person name="Cullen D."/>
            <person name="Martin F."/>
            <person name="Rosso M.-N."/>
            <person name="Henrissat B."/>
            <person name="Hibbett D."/>
            <person name="Martinez A.T."/>
            <person name="Grigoriev I.V."/>
        </authorList>
    </citation>
    <scope>NUCLEOTIDE SEQUENCE</scope>
    <source>
        <strain evidence="7">AH 40177</strain>
    </source>
</reference>
<dbReference type="InterPro" id="IPR020841">
    <property type="entry name" value="PKS_Beta-ketoAc_synthase_dom"/>
</dbReference>
<dbReference type="InterPro" id="IPR016036">
    <property type="entry name" value="Malonyl_transacylase_ACP-bd"/>
</dbReference>
<feature type="domain" description="Ketosynthase family 3 (KS3)" evidence="5">
    <location>
        <begin position="3"/>
        <end position="429"/>
    </location>
</feature>
<feature type="active site" description="Proton donor; for dehydratase activity" evidence="4">
    <location>
        <position position="1068"/>
    </location>
</feature>
<dbReference type="GO" id="GO:0004312">
    <property type="term" value="F:fatty acid synthase activity"/>
    <property type="evidence" value="ECO:0007669"/>
    <property type="project" value="TreeGrafter"/>
</dbReference>
<dbReference type="InterPro" id="IPR013968">
    <property type="entry name" value="PKS_KR"/>
</dbReference>
<evidence type="ECO:0000259" key="5">
    <source>
        <dbReference type="PROSITE" id="PS52004"/>
    </source>
</evidence>
<dbReference type="InterPro" id="IPR042104">
    <property type="entry name" value="PKS_dehydratase_sf"/>
</dbReference>
<dbReference type="InterPro" id="IPR049900">
    <property type="entry name" value="PKS_mFAS_DH"/>
</dbReference>
<evidence type="ECO:0000256" key="3">
    <source>
        <dbReference type="ARBA" id="ARBA00022679"/>
    </source>
</evidence>
<dbReference type="CDD" id="cd00833">
    <property type="entry name" value="PKS"/>
    <property type="match status" value="1"/>
</dbReference>
<evidence type="ECO:0000256" key="2">
    <source>
        <dbReference type="ARBA" id="ARBA00022553"/>
    </source>
</evidence>
<feature type="region of interest" description="N-terminal hotdog fold" evidence="4">
    <location>
        <begin position="872"/>
        <end position="993"/>
    </location>
</feature>
<proteinExistence type="predicted"/>
<keyword evidence="3" id="KW-0808">Transferase</keyword>
<sequence>MSKAPIAIIGIATELPSGEHSSNNLGHDEFYDFIMAKKESYEKIPAERMNIDEWHGKGLGKINAEHGSFMKNVGLFDPTEFGIAAKDARAMAVSTRRLVELSFLALLDSGVDFRGQNVGCYASGNAFDIQSLAEPDELEPKGSVAGLPCMVANKISYHLDLRGPSVPIDTACSSTAVATHLAVQAIRDGECDVAVVAGCQLNLRASDFSLYTQASILSPDGKCKPFDAGGNGFGRAEGAAVIVLKPLDQALKDNDYIYGTVLGTGVSSCGSLAPVNAPVAEAQANAMERAYVGIGRNPAEVDYVEVHGTGTAAGDPAEANWVGEKFARANKDEDLLIGSVKGNVGHMEITSFLASLSKVLSIFRTSKVPPQANLRRQNPAIHWDELHLRVPMETETLIPELKMVNCSSQCAALESASFPEGPVLLVAAGLSPRSAAAVGEDIASVLKSSPELTRDYSVLYGRRSRQMNWRSFALKKPGDDSMTFSAPALSPRTKPTMAFLFSGQGPQHLNMGRQLFAKFPVFRQTILDLDVIYQARTGKSMIKDYGLFNTVPNAQKLPAVWSISLIIPSITMVHIALFDLMTSFGVCPDVLIGHSAGEVALMYASGAGSKEMAFEISIARGIAMAIVEEKLEGTMAAVSCSPEDAQRIVRSVVARSRSEEDLVLDIACYNSPEAVALAGHTKLIDEAVALATKGGFMAKKIMTRVPIHSRAMEICEKEYRAAVNDVFERYPGEYTTKVKTYSTCTGAVIEKYDQEYFWVNTRNAVLFADTMGVLTSENPGAFVVEMSPHPVLASYVQELGVSSTICPMRRSKNITPHMEHESLLTALGTIAAAGYNGIDFAGLCGWKGRAPRISTPAYPFVKKNIEYWPEVSTTLHRQMNKRKGPLNFPDLRINVGTHPELADHLINSEPIMPAAGFIEMGLEMGARMLWKVKFHSILSLSATTPPMVSVSADGSKYSVKSRAAPGAPLFYDHDIQNWKLHADGYFSTKLAGPAPSEAVPLAQIRKRSTLYNTEDFYTYLKTFAQYGDSFRRVDEVYIGDREALVRIKAIDDNLARDGNYILHPAILDSCFHVCVHPAFTKVTDPNVYFLPASANSVVLYDEFTPARMATQYVFAHIKFTTWDPEYLIYDIALLDATGASLCALQGFSVARHFQVPPQEVATRFELQYQSYGIIAPPAEIHDSGFGSNEASPGKEASLRLSITNRCRELFDYIINKCEKKCIRILELHSSGSEPLGQVLAEMVTQAGGQRPLYAIASTEPKSVPVAALPELHEVLEYQLGAANSLPSAVDVIVSVTVPELTNYVQTFQELNALLVPGGSLLLGAKSGDSDEYFTSTSAFSTPLGLAGFDGIIISRLFQSDSLVEARRPAIPDALTTGLSLPDTFLEYVIGKETALQSRLSTFAEGYILPIWIVSNEGPDSHALSGFFRTLVREFPYFNLRAASFAASISDPGARGYIILKYLPQTGPENEFVVGNDLKITVPRIMPMSNPSTKGSLLIQLGSDSDSDVVVNLEASTASDAGLWGVVGVVSQATSSSLLGRRVVGVSTAKPQGAQVQVHEGCLTELPVALDAHSMAHAASVAVVCGLALGVHVLNDSSRFNSRIILTHSDTRIGRIANALLKTLGFSSSLKLLNSDITPSDLFELNLQCSDIILTGLPKSDQMLESYLPCGTNVVHWGYADHNLVSLKRDPYLARDILKVLAKSWPEASFILDLARGESVSKGVSTVPAAKRIFDAKKAYLLIGGVGSFGPFAALWMYQRGARHIILTSRSGRKTMERMPDSLPARYSIILTTARTWISVNTLRAGTSLGGVMLLATIFEDRLFFQQDADSFARSFKSKIGTLEALEQATDVSALDFVVSLSSITIWGNPAQTNYTSANTALDGRLKKYRNAFSIAAPAINDTSSMVRGIDDTQASHLAYTACSPAELCAWIEDGILKLADKKFDVYVPPYDFNTVNSSIGSSAIYAHLLTPTADDKRSAPIEDLHAALYAVVTQFIDVADEEFSDEVPLTSYGLDSISAGRLSYALKPFMMISQMQLLSDITLLDLEARARKALAIGSAESQPSGESARHDVGEAAAEMDALVRKFSLGFDENAPKMTGPFLPNPVVLVTGTTGGLGSYLLAELLQDPSVSLVYALNRPSSSATILERQTAAFQDRKLDVTLLDSNKLVFIEGDTSKTDLDLPASVYQLLQKQVTVIIDNAWRLDLNAALKVFVPNIASTRNLIDLALSSPHTASIRYAFISSIASTQNWIGETGGAEEVPEDILKSSREAAMFGYGESKYVAEKARPHSPISHSFN</sequence>
<dbReference type="PANTHER" id="PTHR43775:SF37">
    <property type="entry name" value="SI:DKEY-61P9.11"/>
    <property type="match status" value="1"/>
</dbReference>
<evidence type="ECO:0000313" key="8">
    <source>
        <dbReference type="Proteomes" id="UP000772434"/>
    </source>
</evidence>
<feature type="region of interest" description="C-terminal hotdog fold" evidence="4">
    <location>
        <begin position="1008"/>
        <end position="1158"/>
    </location>
</feature>
<dbReference type="InterPro" id="IPR016039">
    <property type="entry name" value="Thiolase-like"/>
</dbReference>
<dbReference type="Pfam" id="PF00109">
    <property type="entry name" value="ketoacyl-synt"/>
    <property type="match status" value="1"/>
</dbReference>
<evidence type="ECO:0000256" key="4">
    <source>
        <dbReference type="PROSITE-ProRule" id="PRU01363"/>
    </source>
</evidence>
<dbReference type="InterPro" id="IPR014031">
    <property type="entry name" value="Ketoacyl_synth_C"/>
</dbReference>
<dbReference type="Gene3D" id="3.40.366.10">
    <property type="entry name" value="Malonyl-Coenzyme A Acyl Carrier Protein, domain 2"/>
    <property type="match status" value="1"/>
</dbReference>
<dbReference type="GO" id="GO:0006633">
    <property type="term" value="P:fatty acid biosynthetic process"/>
    <property type="evidence" value="ECO:0007669"/>
    <property type="project" value="TreeGrafter"/>
</dbReference>
<dbReference type="SMART" id="SM00825">
    <property type="entry name" value="PKS_KS"/>
    <property type="match status" value="1"/>
</dbReference>
<dbReference type="InterPro" id="IPR013120">
    <property type="entry name" value="FAR_NAD-bd"/>
</dbReference>
<dbReference type="InterPro" id="IPR016035">
    <property type="entry name" value="Acyl_Trfase/lysoPLipase"/>
</dbReference>
<dbReference type="InterPro" id="IPR050091">
    <property type="entry name" value="PKS_NRPS_Biosynth_Enz"/>
</dbReference>
<dbReference type="SUPFAM" id="SSF52151">
    <property type="entry name" value="FabD/lysophospholipase-like"/>
    <property type="match status" value="1"/>
</dbReference>
<dbReference type="Pfam" id="PF14765">
    <property type="entry name" value="PS-DH"/>
    <property type="match status" value="1"/>
</dbReference>
<dbReference type="Pfam" id="PF00698">
    <property type="entry name" value="Acyl_transf_1"/>
    <property type="match status" value="1"/>
</dbReference>
<comment type="caution">
    <text evidence="7">The sequence shown here is derived from an EMBL/GenBank/DDBJ whole genome shotgun (WGS) entry which is preliminary data.</text>
</comment>
<dbReference type="Gene3D" id="3.10.129.110">
    <property type="entry name" value="Polyketide synthase dehydratase"/>
    <property type="match status" value="1"/>
</dbReference>
<dbReference type="InterPro" id="IPR001227">
    <property type="entry name" value="Ac_transferase_dom_sf"/>
</dbReference>
<keyword evidence="2" id="KW-0597">Phosphoprotein</keyword>
<gene>
    <name evidence="7" type="ORF">BDP27DRAFT_1434385</name>
</gene>
<evidence type="ECO:0000259" key="6">
    <source>
        <dbReference type="PROSITE" id="PS52019"/>
    </source>
</evidence>
<keyword evidence="8" id="KW-1185">Reference proteome</keyword>
<dbReference type="Gene3D" id="3.40.50.720">
    <property type="entry name" value="NAD(P)-binding Rossmann-like Domain"/>
    <property type="match status" value="2"/>
</dbReference>